<dbReference type="VEuPathDB" id="FungiDB:RhiirFUN_007564"/>
<dbReference type="Pfam" id="PF03101">
    <property type="entry name" value="FAR1"/>
    <property type="match status" value="1"/>
</dbReference>
<dbReference type="PANTHER" id="PTHR47718">
    <property type="entry name" value="OS01G0519700 PROTEIN"/>
    <property type="match status" value="1"/>
</dbReference>
<gene>
    <name evidence="4" type="ORF">RhiirA4_457131</name>
</gene>
<dbReference type="Proteomes" id="UP000234323">
    <property type="component" value="Unassembled WGS sequence"/>
</dbReference>
<dbReference type="PANTHER" id="PTHR47718:SF9">
    <property type="entry name" value="PROTEIN FAR1-RELATED SEQUENCE"/>
    <property type="match status" value="1"/>
</dbReference>
<dbReference type="VEuPathDB" id="FungiDB:FUN_003632"/>
<name>A0A2I1G977_9GLOM</name>
<accession>A0A2I1G977</accession>
<reference evidence="4 5" key="1">
    <citation type="submission" date="2015-10" db="EMBL/GenBank/DDBJ databases">
        <title>Genome analyses suggest a sexual origin of heterokaryosis in a supposedly ancient asexual fungus.</title>
        <authorList>
            <person name="Ropars J."/>
            <person name="Sedzielewska K."/>
            <person name="Noel J."/>
            <person name="Charron P."/>
            <person name="Farinelli L."/>
            <person name="Marton T."/>
            <person name="Kruger M."/>
            <person name="Pelin A."/>
            <person name="Brachmann A."/>
            <person name="Corradi N."/>
        </authorList>
    </citation>
    <scope>NUCLEOTIDE SEQUENCE [LARGE SCALE GENOMIC DNA]</scope>
    <source>
        <strain evidence="4 5">A4</strain>
    </source>
</reference>
<evidence type="ECO:0000259" key="3">
    <source>
        <dbReference type="Pfam" id="PF03101"/>
    </source>
</evidence>
<feature type="region of interest" description="Disordered" evidence="1">
    <location>
        <begin position="92"/>
        <end position="111"/>
    </location>
</feature>
<evidence type="ECO:0000313" key="4">
    <source>
        <dbReference type="EMBL" id="PKY43184.1"/>
    </source>
</evidence>
<comment type="caution">
    <text evidence="4">The sequence shown here is derived from an EMBL/GenBank/DDBJ whole genome shotgun (WGS) entry which is preliminary data.</text>
</comment>
<dbReference type="InterPro" id="IPR004330">
    <property type="entry name" value="FAR1_DNA_bnd_dom"/>
</dbReference>
<keyword evidence="5" id="KW-1185">Reference proteome</keyword>
<evidence type="ECO:0000313" key="5">
    <source>
        <dbReference type="Proteomes" id="UP000234323"/>
    </source>
</evidence>
<dbReference type="AlphaFoldDB" id="A0A2I1G977"/>
<evidence type="ECO:0000256" key="2">
    <source>
        <dbReference type="SAM" id="Phobius"/>
    </source>
</evidence>
<sequence length="331" mass="39261">MSSPNPPVFLEHKLDELYESNVYEPEYVVNITEDEENGNLSLQVGQTFETFEEVEAFLAQYCEQNGFEYRKRRVEYDDDNIIRKRTYECTKASQYQPKKDKDPEKHRNRSSGSIGCQWHLNVTCPKSTNIIRITKVVDEHNHPLSSNIKIHGPQFRQFSKEMKSDILEYLSTIPTMGARTLYGLLSKKYPDIYIHRKNLYNAIQEVKRSARLQEKDDAQNMLQELYDLQREEPGWIIETRIIGDDFRLGSILWMSPQQVQLWIRFHDVVITDDTYKTNRYDMALSLFMVIDNYNCTRIVKMKQNLLFSGFLIVYCVQLILYFHELFLQMEI</sequence>
<feature type="transmembrane region" description="Helical" evidence="2">
    <location>
        <begin position="305"/>
        <end position="327"/>
    </location>
</feature>
<keyword evidence="2" id="KW-0812">Transmembrane</keyword>
<feature type="domain" description="FAR1" evidence="3">
    <location>
        <begin position="57"/>
        <end position="145"/>
    </location>
</feature>
<proteinExistence type="predicted"/>
<dbReference type="VEuPathDB" id="FungiDB:RhiirA1_393982"/>
<keyword evidence="2" id="KW-1133">Transmembrane helix</keyword>
<keyword evidence="2" id="KW-0472">Membrane</keyword>
<dbReference type="EMBL" id="LLXI01000239">
    <property type="protein sequence ID" value="PKY43184.1"/>
    <property type="molecule type" value="Genomic_DNA"/>
</dbReference>
<protein>
    <recommendedName>
        <fullName evidence="3">FAR1 domain-containing protein</fullName>
    </recommendedName>
</protein>
<organism evidence="4 5">
    <name type="scientific">Rhizophagus irregularis</name>
    <dbReference type="NCBI Taxonomy" id="588596"/>
    <lineage>
        <taxon>Eukaryota</taxon>
        <taxon>Fungi</taxon>
        <taxon>Fungi incertae sedis</taxon>
        <taxon>Mucoromycota</taxon>
        <taxon>Glomeromycotina</taxon>
        <taxon>Glomeromycetes</taxon>
        <taxon>Glomerales</taxon>
        <taxon>Glomeraceae</taxon>
        <taxon>Rhizophagus</taxon>
    </lineage>
</organism>
<evidence type="ECO:0000256" key="1">
    <source>
        <dbReference type="SAM" id="MobiDB-lite"/>
    </source>
</evidence>